<evidence type="ECO:0000256" key="1">
    <source>
        <dbReference type="SAM" id="Phobius"/>
    </source>
</evidence>
<dbReference type="RefSeq" id="WP_235225461.1">
    <property type="nucleotide sequence ID" value="NZ_JAKGAQ010000002.1"/>
</dbReference>
<proteinExistence type="predicted"/>
<reference evidence="2 3" key="1">
    <citation type="submission" date="2022-01" db="EMBL/GenBank/DDBJ databases">
        <title>Octadecabacter sp. nov., isolated from a marine alga.</title>
        <authorList>
            <person name="Jin M.S."/>
            <person name="Kim H.M."/>
            <person name="Han D.M."/>
            <person name="Jung J.J."/>
            <person name="Jeon C.O."/>
        </authorList>
    </citation>
    <scope>NUCLEOTIDE SEQUENCE [LARGE SCALE GENOMIC DNA]</scope>
    <source>
        <strain evidence="2 3">G9-8</strain>
    </source>
</reference>
<dbReference type="EMBL" id="JAKGAQ010000002">
    <property type="protein sequence ID" value="MCF2871248.1"/>
    <property type="molecule type" value="Genomic_DNA"/>
</dbReference>
<evidence type="ECO:0008006" key="4">
    <source>
        <dbReference type="Google" id="ProtNLM"/>
    </source>
</evidence>
<name>A0ABS9CYV5_9RHOB</name>
<sequence>MDPITIAFYAVVCGCLSVVAPKFPGLPVRLGVGAGVGIIAASVLPLIKEMMHVY</sequence>
<feature type="transmembrane region" description="Helical" evidence="1">
    <location>
        <begin position="6"/>
        <end position="23"/>
    </location>
</feature>
<comment type="caution">
    <text evidence="2">The sequence shown here is derived from an EMBL/GenBank/DDBJ whole genome shotgun (WGS) entry which is preliminary data.</text>
</comment>
<accession>A0ABS9CYV5</accession>
<feature type="transmembrane region" description="Helical" evidence="1">
    <location>
        <begin position="30"/>
        <end position="47"/>
    </location>
</feature>
<gene>
    <name evidence="2" type="ORF">L0664_09255</name>
</gene>
<evidence type="ECO:0000313" key="3">
    <source>
        <dbReference type="Proteomes" id="UP001200557"/>
    </source>
</evidence>
<evidence type="ECO:0000313" key="2">
    <source>
        <dbReference type="EMBL" id="MCF2871248.1"/>
    </source>
</evidence>
<protein>
    <recommendedName>
        <fullName evidence="4">XapX domain-containing protein</fullName>
    </recommendedName>
</protein>
<dbReference type="Proteomes" id="UP001200557">
    <property type="component" value="Unassembled WGS sequence"/>
</dbReference>
<keyword evidence="1" id="KW-1133">Transmembrane helix</keyword>
<keyword evidence="3" id="KW-1185">Reference proteome</keyword>
<organism evidence="2 3">
    <name type="scientific">Octadecabacter dasysiphoniae</name>
    <dbReference type="NCBI Taxonomy" id="2909341"/>
    <lineage>
        <taxon>Bacteria</taxon>
        <taxon>Pseudomonadati</taxon>
        <taxon>Pseudomonadota</taxon>
        <taxon>Alphaproteobacteria</taxon>
        <taxon>Rhodobacterales</taxon>
        <taxon>Roseobacteraceae</taxon>
        <taxon>Octadecabacter</taxon>
    </lineage>
</organism>
<keyword evidence="1" id="KW-0812">Transmembrane</keyword>
<keyword evidence="1" id="KW-0472">Membrane</keyword>